<name>A0ABR6CRM5_9BACI</name>
<dbReference type="Gene3D" id="2.60.40.10">
    <property type="entry name" value="Immunoglobulins"/>
    <property type="match status" value="1"/>
</dbReference>
<evidence type="ECO:0000313" key="3">
    <source>
        <dbReference type="EMBL" id="MBA9027683.1"/>
    </source>
</evidence>
<feature type="compositionally biased region" description="Basic and acidic residues" evidence="1">
    <location>
        <begin position="133"/>
        <end position="147"/>
    </location>
</feature>
<feature type="domain" description="YtkA-like" evidence="2">
    <location>
        <begin position="33"/>
        <end position="111"/>
    </location>
</feature>
<dbReference type="EMBL" id="JACJHX010000009">
    <property type="protein sequence ID" value="MBA9027683.1"/>
    <property type="molecule type" value="Genomic_DNA"/>
</dbReference>
<dbReference type="PROSITE" id="PS51257">
    <property type="entry name" value="PROKAR_LIPOPROTEIN"/>
    <property type="match status" value="1"/>
</dbReference>
<feature type="region of interest" description="Disordered" evidence="1">
    <location>
        <begin position="128"/>
        <end position="153"/>
    </location>
</feature>
<dbReference type="InterPro" id="IPR013783">
    <property type="entry name" value="Ig-like_fold"/>
</dbReference>
<accession>A0ABR6CRM5</accession>
<evidence type="ECO:0000259" key="2">
    <source>
        <dbReference type="Pfam" id="PF13115"/>
    </source>
</evidence>
<comment type="caution">
    <text evidence="3">The sequence shown here is derived from an EMBL/GenBank/DDBJ whole genome shotgun (WGS) entry which is preliminary data.</text>
</comment>
<dbReference type="InterPro" id="IPR032693">
    <property type="entry name" value="YtkA-like_dom"/>
</dbReference>
<keyword evidence="4" id="KW-1185">Reference proteome</keyword>
<gene>
    <name evidence="3" type="ORF">HNP81_002974</name>
</gene>
<organism evidence="3 4">
    <name type="scientific">Peribacillus huizhouensis</name>
    <dbReference type="NCBI Taxonomy" id="1501239"/>
    <lineage>
        <taxon>Bacteria</taxon>
        <taxon>Bacillati</taxon>
        <taxon>Bacillota</taxon>
        <taxon>Bacilli</taxon>
        <taxon>Bacillales</taxon>
        <taxon>Bacillaceae</taxon>
        <taxon>Peribacillus</taxon>
    </lineage>
</organism>
<dbReference type="Pfam" id="PF13115">
    <property type="entry name" value="YtkA"/>
    <property type="match status" value="1"/>
</dbReference>
<dbReference type="Proteomes" id="UP000626697">
    <property type="component" value="Unassembled WGS sequence"/>
</dbReference>
<sequence length="153" mass="17570">MRKKVGSMLVIVLMIVLVACSNLQEKDIEPKMLNVDLTINPKQAEVNDVVTFKAKVTYGDEEVMDADEVKFEIWRSQSENHETIEVKHLKDGVYQIEKTFSEEGTYYVYAHVTAKDLHNMPKKEFVIGTASEPEEKSTSKSMNDDIKHNHHDK</sequence>
<proteinExistence type="predicted"/>
<evidence type="ECO:0000313" key="4">
    <source>
        <dbReference type="Proteomes" id="UP000626697"/>
    </source>
</evidence>
<evidence type="ECO:0000256" key="1">
    <source>
        <dbReference type="SAM" id="MobiDB-lite"/>
    </source>
</evidence>
<dbReference type="RefSeq" id="WP_182503106.1">
    <property type="nucleotide sequence ID" value="NZ_JACJHX010000009.1"/>
</dbReference>
<protein>
    <submittedName>
        <fullName evidence="3">Flp pilus assembly protein CpaB</fullName>
    </submittedName>
</protein>
<reference evidence="3 4" key="1">
    <citation type="submission" date="2020-08" db="EMBL/GenBank/DDBJ databases">
        <title>Genomic Encyclopedia of Type Strains, Phase IV (KMG-IV): sequencing the most valuable type-strain genomes for metagenomic binning, comparative biology and taxonomic classification.</title>
        <authorList>
            <person name="Goeker M."/>
        </authorList>
    </citation>
    <scope>NUCLEOTIDE SEQUENCE [LARGE SCALE GENOMIC DNA]</scope>
    <source>
        <strain evidence="3 4">DSM 105481</strain>
    </source>
</reference>